<reference evidence="1" key="1">
    <citation type="submission" date="2020-05" db="EMBL/GenBank/DDBJ databases">
        <title>Large-scale comparative analyses of tick genomes elucidate their genetic diversity and vector capacities.</title>
        <authorList>
            <person name="Jia N."/>
            <person name="Wang J."/>
            <person name="Shi W."/>
            <person name="Du L."/>
            <person name="Sun Y."/>
            <person name="Zhan W."/>
            <person name="Jiang J."/>
            <person name="Wang Q."/>
            <person name="Zhang B."/>
            <person name="Ji P."/>
            <person name="Sakyi L.B."/>
            <person name="Cui X."/>
            <person name="Yuan T."/>
            <person name="Jiang B."/>
            <person name="Yang W."/>
            <person name="Lam T.T.-Y."/>
            <person name="Chang Q."/>
            <person name="Ding S."/>
            <person name="Wang X."/>
            <person name="Zhu J."/>
            <person name="Ruan X."/>
            <person name="Zhao L."/>
            <person name="Wei J."/>
            <person name="Que T."/>
            <person name="Du C."/>
            <person name="Cheng J."/>
            <person name="Dai P."/>
            <person name="Han X."/>
            <person name="Huang E."/>
            <person name="Gao Y."/>
            <person name="Liu J."/>
            <person name="Shao H."/>
            <person name="Ye R."/>
            <person name="Li L."/>
            <person name="Wei W."/>
            <person name="Wang X."/>
            <person name="Wang C."/>
            <person name="Yang T."/>
            <person name="Huo Q."/>
            <person name="Li W."/>
            <person name="Guo W."/>
            <person name="Chen H."/>
            <person name="Zhou L."/>
            <person name="Ni X."/>
            <person name="Tian J."/>
            <person name="Zhou Y."/>
            <person name="Sheng Y."/>
            <person name="Liu T."/>
            <person name="Pan Y."/>
            <person name="Xia L."/>
            <person name="Li J."/>
            <person name="Zhao F."/>
            <person name="Cao W."/>
        </authorList>
    </citation>
    <scope>NUCLEOTIDE SEQUENCE</scope>
    <source>
        <strain evidence="1">Dsil-2018</strain>
    </source>
</reference>
<name>A0ACB8DNM3_DERSI</name>
<sequence>MATMANRASGSRSATAAALATTLLFSVPVLYAVKPDTWRFLFPWHPTLAVLAYGLITQPAVLLVRLGRTRLHWALQAASTACALLGCWAAFVHKAALGKPHFSTWHSWTGLAALLLTLLEAAVGVGAMTLRTSTVGKRYPWLKYAALRRVHRALGLSAHGFATVAMVVGLRSHYGRETLAKALPLGDAGAVQLAVQALAAAPFTAIVHQLWRRYYGADRFRK</sequence>
<protein>
    <submittedName>
        <fullName evidence="1">Uncharacterized protein</fullName>
    </submittedName>
</protein>
<keyword evidence="2" id="KW-1185">Reference proteome</keyword>
<evidence type="ECO:0000313" key="1">
    <source>
        <dbReference type="EMBL" id="KAH7973824.1"/>
    </source>
</evidence>
<gene>
    <name evidence="1" type="ORF">HPB49_005335</name>
</gene>
<accession>A0ACB8DNM3</accession>
<proteinExistence type="predicted"/>
<organism evidence="1 2">
    <name type="scientific">Dermacentor silvarum</name>
    <name type="common">Tick</name>
    <dbReference type="NCBI Taxonomy" id="543639"/>
    <lineage>
        <taxon>Eukaryota</taxon>
        <taxon>Metazoa</taxon>
        <taxon>Ecdysozoa</taxon>
        <taxon>Arthropoda</taxon>
        <taxon>Chelicerata</taxon>
        <taxon>Arachnida</taxon>
        <taxon>Acari</taxon>
        <taxon>Parasitiformes</taxon>
        <taxon>Ixodida</taxon>
        <taxon>Ixodoidea</taxon>
        <taxon>Ixodidae</taxon>
        <taxon>Rhipicephalinae</taxon>
        <taxon>Dermacentor</taxon>
    </lineage>
</organism>
<evidence type="ECO:0000313" key="2">
    <source>
        <dbReference type="Proteomes" id="UP000821865"/>
    </source>
</evidence>
<dbReference type="Proteomes" id="UP000821865">
    <property type="component" value="Chromosome 10"/>
</dbReference>
<comment type="caution">
    <text evidence="1">The sequence shown here is derived from an EMBL/GenBank/DDBJ whole genome shotgun (WGS) entry which is preliminary data.</text>
</comment>
<dbReference type="EMBL" id="CM023479">
    <property type="protein sequence ID" value="KAH7973824.1"/>
    <property type="molecule type" value="Genomic_DNA"/>
</dbReference>